<feature type="compositionally biased region" description="Polar residues" evidence="1">
    <location>
        <begin position="816"/>
        <end position="828"/>
    </location>
</feature>
<feature type="region of interest" description="Disordered" evidence="1">
    <location>
        <begin position="802"/>
        <end position="829"/>
    </location>
</feature>
<evidence type="ECO:0000256" key="1">
    <source>
        <dbReference type="SAM" id="MobiDB-lite"/>
    </source>
</evidence>
<comment type="caution">
    <text evidence="3">The sequence shown here is derived from an EMBL/GenBank/DDBJ whole genome shotgun (WGS) entry which is preliminary data.</text>
</comment>
<keyword evidence="4" id="KW-1185">Reference proteome</keyword>
<dbReference type="OrthoDB" id="8954335at2759"/>
<dbReference type="InterPro" id="IPR027417">
    <property type="entry name" value="P-loop_NTPase"/>
</dbReference>
<feature type="compositionally biased region" description="Low complexity" evidence="1">
    <location>
        <begin position="850"/>
        <end position="860"/>
    </location>
</feature>
<evidence type="ECO:0000313" key="3">
    <source>
        <dbReference type="EMBL" id="GBG60789.1"/>
    </source>
</evidence>
<feature type="region of interest" description="Disordered" evidence="1">
    <location>
        <begin position="256"/>
        <end position="403"/>
    </location>
</feature>
<dbReference type="PANTHER" id="PTHR32046:SF11">
    <property type="entry name" value="IMMUNE-ASSOCIATED NUCLEOTIDE-BINDING PROTEIN 10-LIKE"/>
    <property type="match status" value="1"/>
</dbReference>
<feature type="compositionally biased region" description="Low complexity" evidence="1">
    <location>
        <begin position="362"/>
        <end position="383"/>
    </location>
</feature>
<feature type="compositionally biased region" description="Low complexity" evidence="1">
    <location>
        <begin position="204"/>
        <end position="214"/>
    </location>
</feature>
<dbReference type="EMBL" id="BFEA01000014">
    <property type="protein sequence ID" value="GBG60789.1"/>
    <property type="molecule type" value="Genomic_DNA"/>
</dbReference>
<feature type="region of interest" description="Disordered" evidence="1">
    <location>
        <begin position="846"/>
        <end position="887"/>
    </location>
</feature>
<feature type="region of interest" description="Disordered" evidence="1">
    <location>
        <begin position="204"/>
        <end position="224"/>
    </location>
</feature>
<feature type="compositionally biased region" description="Pro residues" evidence="1">
    <location>
        <begin position="861"/>
        <end position="871"/>
    </location>
</feature>
<dbReference type="PANTHER" id="PTHR32046">
    <property type="entry name" value="G DOMAIN-CONTAINING PROTEIN"/>
    <property type="match status" value="1"/>
</dbReference>
<dbReference type="SUPFAM" id="SSF52540">
    <property type="entry name" value="P-loop containing nucleoside triphosphate hydrolases"/>
    <property type="match status" value="2"/>
</dbReference>
<name>A0A388JSJ7_CHABU</name>
<feature type="region of interest" description="Disordered" evidence="1">
    <location>
        <begin position="605"/>
        <end position="660"/>
    </location>
</feature>
<proteinExistence type="predicted"/>
<feature type="region of interest" description="Disordered" evidence="1">
    <location>
        <begin position="416"/>
        <end position="441"/>
    </location>
</feature>
<organism evidence="3 4">
    <name type="scientific">Chara braunii</name>
    <name type="common">Braun's stonewort</name>
    <dbReference type="NCBI Taxonomy" id="69332"/>
    <lineage>
        <taxon>Eukaryota</taxon>
        <taxon>Viridiplantae</taxon>
        <taxon>Streptophyta</taxon>
        <taxon>Charophyceae</taxon>
        <taxon>Charales</taxon>
        <taxon>Characeae</taxon>
        <taxon>Chara</taxon>
    </lineage>
</organism>
<dbReference type="Pfam" id="PF26633">
    <property type="entry name" value="DUF8206"/>
    <property type="match status" value="1"/>
</dbReference>
<feature type="compositionally biased region" description="Low complexity" evidence="1">
    <location>
        <begin position="390"/>
        <end position="400"/>
    </location>
</feature>
<reference evidence="3 4" key="1">
    <citation type="journal article" date="2018" name="Cell">
        <title>The Chara Genome: Secondary Complexity and Implications for Plant Terrestrialization.</title>
        <authorList>
            <person name="Nishiyama T."/>
            <person name="Sakayama H."/>
            <person name="Vries J.D."/>
            <person name="Buschmann H."/>
            <person name="Saint-Marcoux D."/>
            <person name="Ullrich K.K."/>
            <person name="Haas F.B."/>
            <person name="Vanderstraeten L."/>
            <person name="Becker D."/>
            <person name="Lang D."/>
            <person name="Vosolsobe S."/>
            <person name="Rombauts S."/>
            <person name="Wilhelmsson P.K.I."/>
            <person name="Janitza P."/>
            <person name="Kern R."/>
            <person name="Heyl A."/>
            <person name="Rumpler F."/>
            <person name="Villalobos L.I.A.C."/>
            <person name="Clay J.M."/>
            <person name="Skokan R."/>
            <person name="Toyoda A."/>
            <person name="Suzuki Y."/>
            <person name="Kagoshima H."/>
            <person name="Schijlen E."/>
            <person name="Tajeshwar N."/>
            <person name="Catarino B."/>
            <person name="Hetherington A.J."/>
            <person name="Saltykova A."/>
            <person name="Bonnot C."/>
            <person name="Breuninger H."/>
            <person name="Symeonidi A."/>
            <person name="Radhakrishnan G.V."/>
            <person name="Van Nieuwerburgh F."/>
            <person name="Deforce D."/>
            <person name="Chang C."/>
            <person name="Karol K.G."/>
            <person name="Hedrich R."/>
            <person name="Ulvskov P."/>
            <person name="Glockner G."/>
            <person name="Delwiche C.F."/>
            <person name="Petrasek J."/>
            <person name="Van de Peer Y."/>
            <person name="Friml J."/>
            <person name="Beilby M."/>
            <person name="Dolan L."/>
            <person name="Kohara Y."/>
            <person name="Sugano S."/>
            <person name="Fujiyama A."/>
            <person name="Delaux P.-M."/>
            <person name="Quint M."/>
            <person name="TheiBen G."/>
            <person name="Hagemann M."/>
            <person name="Harholt J."/>
            <person name="Dunand C."/>
            <person name="Zachgo S."/>
            <person name="Langdale J."/>
            <person name="Maumus F."/>
            <person name="Straeten D.V.D."/>
            <person name="Gould S.B."/>
            <person name="Rensing S.A."/>
        </authorList>
    </citation>
    <scope>NUCLEOTIDE SEQUENCE [LARGE SCALE GENOMIC DNA]</scope>
    <source>
        <strain evidence="3 4">S276</strain>
    </source>
</reference>
<evidence type="ECO:0000259" key="2">
    <source>
        <dbReference type="Pfam" id="PF26633"/>
    </source>
</evidence>
<evidence type="ECO:0000313" key="4">
    <source>
        <dbReference type="Proteomes" id="UP000265515"/>
    </source>
</evidence>
<feature type="compositionally biased region" description="Low complexity" evidence="1">
    <location>
        <begin position="802"/>
        <end position="813"/>
    </location>
</feature>
<accession>A0A388JSJ7</accession>
<dbReference type="Gramene" id="GBG60789">
    <property type="protein sequence ID" value="GBG60789"/>
    <property type="gene ID" value="CBR_g12527"/>
</dbReference>
<dbReference type="Proteomes" id="UP000265515">
    <property type="component" value="Unassembled WGS sequence"/>
</dbReference>
<gene>
    <name evidence="3" type="ORF">CBR_g12527</name>
</gene>
<dbReference type="InterPro" id="IPR058519">
    <property type="entry name" value="DUF8206"/>
</dbReference>
<protein>
    <recommendedName>
        <fullName evidence="2">DUF8206 domain-containing protein</fullName>
    </recommendedName>
</protein>
<feature type="domain" description="DUF8206" evidence="2">
    <location>
        <begin position="1357"/>
        <end position="1432"/>
    </location>
</feature>
<dbReference type="Gene3D" id="3.40.50.300">
    <property type="entry name" value="P-loop containing nucleotide triphosphate hydrolases"/>
    <property type="match status" value="1"/>
</dbReference>
<dbReference type="STRING" id="69332.A0A388JSJ7"/>
<sequence length="1643" mass="179931">MEDRAMTSPPLESDSMRVIRMAALGRSANVGDLYDIRTEAFCTARQGSRPRLSLFDHHILPPTVSKSQPSIQVHYTIDDEEEDDCHSLSKRCRILHVDPQLQLSILGGLITPEGPGEYLVYREPSVPAGDTDRGARASFFCQVTTVETHLDFNQQLPNKEAIHVAASRTINAIDSGLHQATHLVSGVVLGGTVVALITSRPMQQQQQQQQEQQQSPAECQVDDGNKRGSELVVHKAATKARLQRRLMTLKASLLPTATGSSLDTGESKAGGSDSPVGSSQAEIAGDDAINSPAASDPAAINSTAASDGDRGGRRNRSSSSSAIVPDDSRGNGAPHSPTATVRSDGWRKRISRNLRTGGSSGSSGSSRKSGTTTSSSSSTRRSTATAGNDSSSSASSGSSSSCCCCWKDEGEKKIRRRRRSRCTDSGEETVTTYGSWGRSGEGEETDSISVRIFTDLTWERPFGNASTSLTELKRIVDCCTHLGDEHIRLLAPVVICLCPISDFFRWHQQVCGYPVARAASALRALPSHTLPDEHAISKTRRLFEELQELRDDFEALLRDMGVAIRAHGEIAVLRMEMEVLYLQRSRIEITTQRLRQEVAEATVKIRCSPPPPPPPPPPSPAPPPPSPPSPPPLPSPPSPPPPPPPPSPPGSSGEEEGGGSAALTRVVDRFRQSSGLFAARQSVARESARLNEIVATLTSLRSGGVRFRTGEDDVSAIGAIVSEHKQDMVYIMVHFSAAGRGESWQKNLKLLKCLMDIERGRGLQEAPDETIAATSVGSVAARRPPRCFFYVLQLQVLGSDPCSSGNSSSVVDGTCSPHSMPNTTTAGSMTWKRHDGRTMAMAGAVDELPHSPSGHGSSHRSPPPPPPPPPRGSNGVTMGESQGFDHLPDTRTRFYQNGCLILDDVRRQMDRVAQLCILRSSQMELGVPLETSYSEQRPRVAAPLRAPCPGSVSGKCPSLERDWHCERCACHVEYGGDGYVYCDCGRAPLSSLSYMCRAAKHEGGNTYIGYDDPVQQLAEYLGRLPAGREIKNVLLLGESGVGKSTFINAFANYLRHKDMEDAKDDLLALIPSHFTVCPAGNYSGVRVTVGDLLGDDNEEAGVGKSATQTCKAYVFSYAYHGEEYKVRLIDTPGIGDTRGFHQDRHNLENVLKFLGNHRQVHGICILMKPNLARLNVMFRFCVLELLSHLHKSAKDNLTFVFTNARSTFYRPGDTMPVLQEMAKKISDSPPFVEIELSDNTMYLVDSESFRFLAAANKGVKFSDEQTGDFAKSWRVSVRECRRLMDHILSLSPHNVEDTISLNEARRHMLQLMRPLGEISRLIGVNNKLIEEKKEELGKVEEEQKSQGHVGDVEEERVDQPRCVCISPSCRDAVIVEGVTKYHYRTVCHDPCSDSTGALNTINDPSLRSCSAMGKKGKCTHCGCDWSSHMRVDRETNIKMVLRQQPAARKSRSLSDGWLEAAKTEVQVKLAHLTAKVSQLEQEQAAVSATCTRFALVQKWNALTPHNDAIVEYLDHLVEELRSADSAGSDSEGGDRELLRRLIELKQEYEHEARLLSEASETSCESLEEAQAMLSPTRTKDMMQTLFHLPITGWKIKQAVEGSESSGRETEVKYQEVLVRTAKQRAWANVKYAPHLSNPPQRLR</sequence>
<feature type="compositionally biased region" description="Pro residues" evidence="1">
    <location>
        <begin position="608"/>
        <end position="649"/>
    </location>
</feature>
<dbReference type="PROSITE" id="PS00675">
    <property type="entry name" value="SIGMA54_INTERACT_1"/>
    <property type="match status" value="1"/>
</dbReference>
<dbReference type="InterPro" id="IPR025662">
    <property type="entry name" value="Sigma_54_int_dom_ATP-bd_1"/>
</dbReference>